<dbReference type="EMBL" id="PHHA01000026">
    <property type="protein sequence ID" value="PJG84653.1"/>
    <property type="molecule type" value="Genomic_DNA"/>
</dbReference>
<dbReference type="SUPFAM" id="SSF48452">
    <property type="entry name" value="TPR-like"/>
    <property type="match status" value="1"/>
</dbReference>
<dbReference type="Gene3D" id="1.25.40.10">
    <property type="entry name" value="Tetratricopeptide repeat domain"/>
    <property type="match status" value="2"/>
</dbReference>
<feature type="domain" description="LapB rubredoxin metal binding" evidence="4">
    <location>
        <begin position="362"/>
        <end position="389"/>
    </location>
</feature>
<dbReference type="SMART" id="SM00028">
    <property type="entry name" value="TPR"/>
    <property type="match status" value="3"/>
</dbReference>
<dbReference type="RefSeq" id="WP_100289481.1">
    <property type="nucleotide sequence ID" value="NZ_PHHA01000026.1"/>
</dbReference>
<evidence type="ECO:0000313" key="6">
    <source>
        <dbReference type="Proteomes" id="UP000229329"/>
    </source>
</evidence>
<dbReference type="Pfam" id="PF13432">
    <property type="entry name" value="TPR_16"/>
    <property type="match status" value="1"/>
</dbReference>
<dbReference type="InterPro" id="IPR030865">
    <property type="entry name" value="LapB"/>
</dbReference>
<comment type="subcellular location">
    <subcellularLocation>
        <location evidence="2">Cell inner membrane</location>
        <topology evidence="2">Single-pass membrane protein</topology>
        <orientation evidence="2">Cytoplasmic side</orientation>
    </subcellularLocation>
</comment>
<protein>
    <recommendedName>
        <fullName evidence="2">Lipopolysaccharide assembly protein B</fullName>
    </recommendedName>
</protein>
<dbReference type="GO" id="GO:0005506">
    <property type="term" value="F:iron ion binding"/>
    <property type="evidence" value="ECO:0007669"/>
    <property type="project" value="UniProtKB-UniRule"/>
</dbReference>
<keyword evidence="2" id="KW-1133">Transmembrane helix</keyword>
<dbReference type="GO" id="GO:0046890">
    <property type="term" value="P:regulation of lipid biosynthetic process"/>
    <property type="evidence" value="ECO:0007669"/>
    <property type="project" value="UniProtKB-UniRule"/>
</dbReference>
<dbReference type="NCBIfam" id="NF008753">
    <property type="entry name" value="PRK11788.1-1"/>
    <property type="match status" value="1"/>
</dbReference>
<comment type="similarity">
    <text evidence="2">Belongs to the LapB family.</text>
</comment>
<dbReference type="NCBIfam" id="NF008756">
    <property type="entry name" value="PRK11788.1-4"/>
    <property type="match status" value="1"/>
</dbReference>
<keyword evidence="2" id="KW-0472">Membrane</keyword>
<evidence type="ECO:0000256" key="2">
    <source>
        <dbReference type="HAMAP-Rule" id="MF_00994"/>
    </source>
</evidence>
<keyword evidence="2" id="KW-0812">Transmembrane</keyword>
<proteinExistence type="inferred from homology"/>
<dbReference type="NCBIfam" id="NF008757">
    <property type="entry name" value="PRK11788.1-5"/>
    <property type="match status" value="1"/>
</dbReference>
<keyword evidence="2" id="KW-0408">Iron</keyword>
<accession>A0A2M8S0H9</accession>
<feature type="binding site" evidence="2">
    <location>
        <position position="364"/>
    </location>
    <ligand>
        <name>Fe cation</name>
        <dbReference type="ChEBI" id="CHEBI:24875"/>
    </ligand>
</feature>
<keyword evidence="2" id="KW-0997">Cell inner membrane</keyword>
<dbReference type="InterPro" id="IPR019734">
    <property type="entry name" value="TPR_rpt"/>
</dbReference>
<dbReference type="AlphaFoldDB" id="A0A2M8S0H9"/>
<feature type="binding site" evidence="2">
    <location>
        <position position="381"/>
    </location>
    <ligand>
        <name>Fe cation</name>
        <dbReference type="ChEBI" id="CHEBI:24875"/>
    </ligand>
</feature>
<dbReference type="Pfam" id="PF18073">
    <property type="entry name" value="Zn_ribbon_LapB"/>
    <property type="match status" value="1"/>
</dbReference>
<dbReference type="GO" id="GO:0008653">
    <property type="term" value="P:lipopolysaccharide metabolic process"/>
    <property type="evidence" value="ECO:0007669"/>
    <property type="project" value="InterPro"/>
</dbReference>
<dbReference type="Proteomes" id="UP000229329">
    <property type="component" value="Unassembled WGS sequence"/>
</dbReference>
<dbReference type="GO" id="GO:0009898">
    <property type="term" value="C:cytoplasmic side of plasma membrane"/>
    <property type="evidence" value="ECO:0007669"/>
    <property type="project" value="UniProtKB-UniRule"/>
</dbReference>
<comment type="caution">
    <text evidence="5">The sequence shown here is derived from an EMBL/GenBank/DDBJ whole genome shotgun (WGS) entry which is preliminary data.</text>
</comment>
<sequence>MLELLFLLLPIAVAYGWYMGHRSAKRDQEDISNKLSRDYVTGVNFLLSNQQEKAVDLFLDMLQKQQSENEIDSGSQFEAELTLGNLFRSRGEVDRALRIHQALDRSPDYSFEQKLLAKQQLAKDFMTVGFYDRAESLYIILVDEPDFAEGALQQLAKIYQKTKEWKKAVNVAQKLAQIAPKENNIELAHYYCEYANELLRNGTGEPKTLLIEALRVSPSCARASMLLASVLIKESDYQSAVKNLENILQQNPAYIGEVLDTLKYCYQQLGHLENFELFLIRASQQVSNSSIDLALADLIEEQDGRASAQAKLYQQLHKNPSMYIFHRFIQFQIDEAETGRGRDSLILLHKMVGERIKQSFSYRCTTCGYHSHKLTWCCPSCRQWESVKPIRGIEN</sequence>
<dbReference type="InterPro" id="IPR041166">
    <property type="entry name" value="Rubredoxin_2"/>
</dbReference>
<feature type="binding site" evidence="2">
    <location>
        <position position="378"/>
    </location>
    <ligand>
        <name>Fe cation</name>
        <dbReference type="ChEBI" id="CHEBI:24875"/>
    </ligand>
</feature>
<dbReference type="Pfam" id="PF13176">
    <property type="entry name" value="TPR_7"/>
    <property type="match status" value="1"/>
</dbReference>
<feature type="topological domain" description="Cytoplasmic" evidence="2">
    <location>
        <begin position="21"/>
        <end position="395"/>
    </location>
</feature>
<name>A0A2M8S0H9_9PAST</name>
<evidence type="ECO:0000259" key="4">
    <source>
        <dbReference type="Pfam" id="PF18073"/>
    </source>
</evidence>
<dbReference type="InterPro" id="IPR011990">
    <property type="entry name" value="TPR-like_helical_dom_sf"/>
</dbReference>
<keyword evidence="2" id="KW-1003">Cell membrane</keyword>
<organism evidence="5 6">
    <name type="scientific">Conservatibacter flavescens</name>
    <dbReference type="NCBI Taxonomy" id="28161"/>
    <lineage>
        <taxon>Bacteria</taxon>
        <taxon>Pseudomonadati</taxon>
        <taxon>Pseudomonadota</taxon>
        <taxon>Gammaproteobacteria</taxon>
        <taxon>Pasteurellales</taxon>
        <taxon>Pasteurellaceae</taxon>
        <taxon>Conservatibacter</taxon>
    </lineage>
</organism>
<keyword evidence="1 2" id="KW-0479">Metal-binding</keyword>
<evidence type="ECO:0000256" key="3">
    <source>
        <dbReference type="PROSITE-ProRule" id="PRU00339"/>
    </source>
</evidence>
<keyword evidence="6" id="KW-1185">Reference proteome</keyword>
<reference evidence="5 6" key="1">
    <citation type="submission" date="2017-11" db="EMBL/GenBank/DDBJ databases">
        <title>Reclassification of Bisgaard taxon 7 as Conservatibacter flavescens gen. nov., sp. nov.</title>
        <authorList>
            <person name="Christensen H."/>
        </authorList>
    </citation>
    <scope>NUCLEOTIDE SEQUENCE [LARGE SCALE GENOMIC DNA]</scope>
    <source>
        <strain evidence="5 6">7_4</strain>
    </source>
</reference>
<gene>
    <name evidence="2" type="primary">lapB</name>
    <name evidence="5" type="ORF">CVP05_10290</name>
</gene>
<comment type="function">
    <text evidence="2">Modulates cellular lipopolysaccharide (LPS) levels by regulating LpxC, which is involved in lipid A biosynthesis. May act by modulating the proteolytic activity of FtsH towards LpxC. May also coordinate assembly of proteins involved in LPS synthesis at the plasma membrane.</text>
</comment>
<keyword evidence="2 3" id="KW-0802">TPR repeat</keyword>
<evidence type="ECO:0000313" key="5">
    <source>
        <dbReference type="EMBL" id="PJG84653.1"/>
    </source>
</evidence>
<keyword evidence="2" id="KW-0677">Repeat</keyword>
<dbReference type="OrthoDB" id="507476at2"/>
<dbReference type="HAMAP" id="MF_00994">
    <property type="entry name" value="LPS_assembly_LapB"/>
    <property type="match status" value="1"/>
</dbReference>
<feature type="binding site" evidence="2">
    <location>
        <position position="367"/>
    </location>
    <ligand>
        <name>Fe cation</name>
        <dbReference type="ChEBI" id="CHEBI:24875"/>
    </ligand>
</feature>
<dbReference type="PROSITE" id="PS50005">
    <property type="entry name" value="TPR"/>
    <property type="match status" value="1"/>
</dbReference>
<evidence type="ECO:0000256" key="1">
    <source>
        <dbReference type="ARBA" id="ARBA00022723"/>
    </source>
</evidence>
<feature type="repeat" description="TPR" evidence="3">
    <location>
        <begin position="221"/>
        <end position="254"/>
    </location>
</feature>